<comment type="similarity">
    <text evidence="2">Belongs to the NAD(P)-dependent epimerase/dehydratase family. Dihydroflavonol-4-reductase subfamily.</text>
</comment>
<keyword evidence="1" id="KW-0560">Oxidoreductase</keyword>
<comment type="caution">
    <text evidence="4">The sequence shown here is derived from an EMBL/GenBank/DDBJ whole genome shotgun (WGS) entry which is preliminary data.</text>
</comment>
<keyword evidence="5" id="KW-1185">Reference proteome</keyword>
<gene>
    <name evidence="4" type="ORF">CLW00_11729</name>
</gene>
<evidence type="ECO:0000256" key="1">
    <source>
        <dbReference type="ARBA" id="ARBA00023002"/>
    </source>
</evidence>
<dbReference type="InterPro" id="IPR050425">
    <property type="entry name" value="NAD(P)_dehydrat-like"/>
</dbReference>
<protein>
    <recommendedName>
        <fullName evidence="3">NAD-dependent epimerase/dehydratase domain-containing protein</fullName>
    </recommendedName>
</protein>
<name>A0A2T0WDH6_9BACT</name>
<dbReference type="PANTHER" id="PTHR10366:SF564">
    <property type="entry name" value="STEROL-4-ALPHA-CARBOXYLATE 3-DEHYDROGENASE, DECARBOXYLATING"/>
    <property type="match status" value="1"/>
</dbReference>
<dbReference type="EMBL" id="PVTR01000017">
    <property type="protein sequence ID" value="PRY84752.1"/>
    <property type="molecule type" value="Genomic_DNA"/>
</dbReference>
<evidence type="ECO:0000259" key="3">
    <source>
        <dbReference type="Pfam" id="PF01370"/>
    </source>
</evidence>
<proteinExistence type="inferred from homology"/>
<dbReference type="PANTHER" id="PTHR10366">
    <property type="entry name" value="NAD DEPENDENT EPIMERASE/DEHYDRATASE"/>
    <property type="match status" value="1"/>
</dbReference>
<organism evidence="4 5">
    <name type="scientific">Mongoliibacter ruber</name>
    <dbReference type="NCBI Taxonomy" id="1750599"/>
    <lineage>
        <taxon>Bacteria</taxon>
        <taxon>Pseudomonadati</taxon>
        <taxon>Bacteroidota</taxon>
        <taxon>Cytophagia</taxon>
        <taxon>Cytophagales</taxon>
        <taxon>Cyclobacteriaceae</taxon>
        <taxon>Mongoliibacter</taxon>
    </lineage>
</organism>
<feature type="domain" description="NAD-dependent epimerase/dehydratase" evidence="3">
    <location>
        <begin position="27"/>
        <end position="279"/>
    </location>
</feature>
<accession>A0A2T0WDH6</accession>
<evidence type="ECO:0000313" key="4">
    <source>
        <dbReference type="EMBL" id="PRY84752.1"/>
    </source>
</evidence>
<dbReference type="AlphaFoldDB" id="A0A2T0WDH6"/>
<evidence type="ECO:0000313" key="5">
    <source>
        <dbReference type="Proteomes" id="UP000238157"/>
    </source>
</evidence>
<dbReference type="Proteomes" id="UP000238157">
    <property type="component" value="Unassembled WGS sequence"/>
</dbReference>
<dbReference type="GO" id="GO:0016616">
    <property type="term" value="F:oxidoreductase activity, acting on the CH-OH group of donors, NAD or NADP as acceptor"/>
    <property type="evidence" value="ECO:0007669"/>
    <property type="project" value="TreeGrafter"/>
</dbReference>
<dbReference type="InterPro" id="IPR036291">
    <property type="entry name" value="NAD(P)-bd_dom_sf"/>
</dbReference>
<dbReference type="Pfam" id="PF01370">
    <property type="entry name" value="Epimerase"/>
    <property type="match status" value="1"/>
</dbReference>
<reference evidence="4 5" key="1">
    <citation type="submission" date="2018-03" db="EMBL/GenBank/DDBJ databases">
        <title>Genomic Encyclopedia of Archaeal and Bacterial Type Strains, Phase II (KMG-II): from individual species to whole genera.</title>
        <authorList>
            <person name="Goeker M."/>
        </authorList>
    </citation>
    <scope>NUCLEOTIDE SEQUENCE [LARGE SCALE GENOMIC DNA]</scope>
    <source>
        <strain evidence="4 5">DSM 27929</strain>
    </source>
</reference>
<sequence length="333" mass="36727">MGFNVKIQSVNYYYTLQTKLKMKTVGIIGGSGFIGSYNTQKFLNEGYKVKVSTTDLSKKEKYKHLLSLKNAENLEIAQLDVENKQELMDFLKGCDIVIHGGTPFQLDVKDLQKELFDPTIKGTENFLEAVLKTPGIEKVVFIASVAAYNTSFPFLPAGKTEGKQITEEDAPFMSEEGIPYAQAKFIANQAVNKFIADHPDLSFEITSVSPTGVMGKSLSSRQDSTSTGIQFLFKNKIAPNPFIQMIYDVDVLWALVDVEDVADAIFKAATTKNIHGKNYLLSGESYKVSDVTLMLNNQPPIGKPEIVYSSALATKDLGIAFKPVSIPLNNYSS</sequence>
<dbReference type="SUPFAM" id="SSF51735">
    <property type="entry name" value="NAD(P)-binding Rossmann-fold domains"/>
    <property type="match status" value="1"/>
</dbReference>
<dbReference type="InterPro" id="IPR001509">
    <property type="entry name" value="Epimerase_deHydtase"/>
</dbReference>
<evidence type="ECO:0000256" key="2">
    <source>
        <dbReference type="ARBA" id="ARBA00023445"/>
    </source>
</evidence>
<dbReference type="Gene3D" id="3.40.50.720">
    <property type="entry name" value="NAD(P)-binding Rossmann-like Domain"/>
    <property type="match status" value="1"/>
</dbReference>